<sequence length="336" mass="37005">MTRSSVTLLVPGLAEPPRDVGDFPATPALDRLFARARATPDPETGFERALVQGFFETAQAPWAALSSWGDTGAPPRGAVLRVEPLHLQAGTHHHVHFDQARLDLDAQESAAIVNRLNAFLEAEGMTLKAPSPGRWYLHLPAAPAMTTQPLHHGLTPGTSLWMPTGPDAAEFKRLVTELQMLLHDHPVNVARERLGQLPVNSLWLWGEGTLPPDGRAPFDLIVGAEAIGRGLAQASGAAWYANGSTLGQSIPILPQRVLWVVDALLRPALWNEPEDWVRALVRFERDLATLTRTCFHHANITLRPLAGHAYHARPGSFWRSWRRARPFIRRLGPSQP</sequence>
<reference evidence="1 2" key="1">
    <citation type="journal article" date="2019" name="ISME J.">
        <title>Candidatus Macondimonas diazotrophica, a novel gammaproteobacterial genus dominating crude-oil-contaminated coastal sediments.</title>
        <authorList>
            <person name="Karthikeyan S."/>
            <person name="Konstantinidis K."/>
        </authorList>
    </citation>
    <scope>NUCLEOTIDE SEQUENCE [LARGE SCALE GENOMIC DNA]</scope>
    <source>
        <strain evidence="1 2">KTK01</strain>
    </source>
</reference>
<accession>A0A4Z0F7U3</accession>
<dbReference type="EMBL" id="SRIO01000015">
    <property type="protein sequence ID" value="TFZ81808.1"/>
    <property type="molecule type" value="Genomic_DNA"/>
</dbReference>
<evidence type="ECO:0000313" key="1">
    <source>
        <dbReference type="EMBL" id="TFZ81808.1"/>
    </source>
</evidence>
<dbReference type="Proteomes" id="UP000297890">
    <property type="component" value="Unassembled WGS sequence"/>
</dbReference>
<keyword evidence="2" id="KW-1185">Reference proteome</keyword>
<name>A0A4Z0F7U3_9GAMM</name>
<proteinExistence type="predicted"/>
<evidence type="ECO:0008006" key="3">
    <source>
        <dbReference type="Google" id="ProtNLM"/>
    </source>
</evidence>
<dbReference type="RefSeq" id="WP_135282446.1">
    <property type="nucleotide sequence ID" value="NZ_SRIO01000015.1"/>
</dbReference>
<evidence type="ECO:0000313" key="2">
    <source>
        <dbReference type="Proteomes" id="UP000297890"/>
    </source>
</evidence>
<dbReference type="OrthoDB" id="5295974at2"/>
<comment type="caution">
    <text evidence="1">The sequence shown here is derived from an EMBL/GenBank/DDBJ whole genome shotgun (WGS) entry which is preliminary data.</text>
</comment>
<gene>
    <name evidence="1" type="ORF">E4680_10900</name>
</gene>
<dbReference type="AlphaFoldDB" id="A0A4Z0F7U3"/>
<protein>
    <recommendedName>
        <fullName evidence="3">Phosphoglycerate mutase</fullName>
    </recommendedName>
</protein>
<organism evidence="1 2">
    <name type="scientific">Candidatus Macondimonas diazotrophica</name>
    <dbReference type="NCBI Taxonomy" id="2305248"/>
    <lineage>
        <taxon>Bacteria</taxon>
        <taxon>Pseudomonadati</taxon>
        <taxon>Pseudomonadota</taxon>
        <taxon>Gammaproteobacteria</taxon>
        <taxon>Chromatiales</taxon>
        <taxon>Ectothiorhodospiraceae</taxon>
        <taxon>Candidatus Macondimonas</taxon>
    </lineage>
</organism>